<dbReference type="RefSeq" id="WP_229571785.1">
    <property type="nucleotide sequence ID" value="NZ_AP025226.1"/>
</dbReference>
<dbReference type="CDD" id="cd24007">
    <property type="entry name" value="ASKHA_NBD_eukNAGK-like"/>
    <property type="match status" value="1"/>
</dbReference>
<dbReference type="KEGG" id="scas:SACC_08340"/>
<evidence type="ECO:0000313" key="2">
    <source>
        <dbReference type="EMBL" id="BDB97817.1"/>
    </source>
</evidence>
<evidence type="ECO:0000259" key="1">
    <source>
        <dbReference type="Pfam" id="PF01869"/>
    </source>
</evidence>
<keyword evidence="3" id="KW-1185">Reference proteome</keyword>
<dbReference type="AlphaFoldDB" id="A0AAQ4CPT6"/>
<dbReference type="SUPFAM" id="SSF53067">
    <property type="entry name" value="Actin-like ATPase domain"/>
    <property type="match status" value="2"/>
</dbReference>
<gene>
    <name evidence="2" type="ORF">SACC_08340</name>
</gene>
<dbReference type="GeneID" id="68865575"/>
<reference evidence="2 3" key="1">
    <citation type="journal article" date="2022" name="Microbiol. Resour. Announc.">
        <title>Complete Genome Sequence of the Hyperthermophilic and Acidophilic Archaeon Saccharolobus caldissimus Strain HS-3T.</title>
        <authorList>
            <person name="Sakai H.D."/>
            <person name="Kurosawa N."/>
        </authorList>
    </citation>
    <scope>NUCLEOTIDE SEQUENCE [LARGE SCALE GENOMIC DNA]</scope>
    <source>
        <strain evidence="2 3">JCM32116</strain>
    </source>
</reference>
<dbReference type="InterPro" id="IPR043129">
    <property type="entry name" value="ATPase_NBD"/>
</dbReference>
<dbReference type="InterPro" id="IPR039758">
    <property type="entry name" value="NAGK-like"/>
</dbReference>
<dbReference type="PANTHER" id="PTHR12862:SF0">
    <property type="entry name" value="N-ACETYL-D-GLUCOSAMINE KINASE"/>
    <property type="match status" value="1"/>
</dbReference>
<dbReference type="PANTHER" id="PTHR12862">
    <property type="entry name" value="BADF TYPE ATPASE DOMAIN-CONTAINING PROTEIN"/>
    <property type="match status" value="1"/>
</dbReference>
<dbReference type="InterPro" id="IPR002731">
    <property type="entry name" value="ATPase_BadF"/>
</dbReference>
<name>A0AAQ4CPT6_9CREN</name>
<protein>
    <submittedName>
        <fullName evidence="2">ATPase, BadF/BadG/BcrA/BcrD type</fullName>
    </submittedName>
</protein>
<evidence type="ECO:0000313" key="3">
    <source>
        <dbReference type="Proteomes" id="UP001319921"/>
    </source>
</evidence>
<dbReference type="Proteomes" id="UP001319921">
    <property type="component" value="Chromosome"/>
</dbReference>
<feature type="domain" description="ATPase BadF/BadG/BcrA/BcrD type" evidence="1">
    <location>
        <begin position="6"/>
        <end position="265"/>
    </location>
</feature>
<organism evidence="2 3">
    <name type="scientific">Saccharolobus caldissimus</name>
    <dbReference type="NCBI Taxonomy" id="1702097"/>
    <lineage>
        <taxon>Archaea</taxon>
        <taxon>Thermoproteota</taxon>
        <taxon>Thermoprotei</taxon>
        <taxon>Sulfolobales</taxon>
        <taxon>Sulfolobaceae</taxon>
        <taxon>Saccharolobus</taxon>
    </lineage>
</organism>
<dbReference type="EMBL" id="AP025226">
    <property type="protein sequence ID" value="BDB97817.1"/>
    <property type="molecule type" value="Genomic_DNA"/>
</dbReference>
<dbReference type="GO" id="GO:0045127">
    <property type="term" value="F:N-acetylglucosamine kinase activity"/>
    <property type="evidence" value="ECO:0007669"/>
    <property type="project" value="InterPro"/>
</dbReference>
<sequence length="280" mass="31546">MDYLLIDAGGTSTKVYVYNNGKIINEYRFQPASVATVGIYRAVSTITSIVSSFNRKFKGIAISLAGIDSQSVARDVKNQLYPKLSRYAERIIIEHDAHVVLMSNADRGCVTISGTGSIVYGFDGKKRIVKGDRGWLVGDLCSGFWLGREFLRELLSEFQGLSARNFIYFSNFRNEDDLVKFLYENSCNQAKIASFSYNLLNAAKRGNKKAINILRNCLQQFSYIVKNVCESVNSNIIYYFGGMFESSIYVELFTKEVEKKGIKSIKSKNIINGLLRLLQL</sequence>
<dbReference type="Pfam" id="PF01869">
    <property type="entry name" value="BcrAD_BadFG"/>
    <property type="match status" value="1"/>
</dbReference>
<accession>A0AAQ4CPT6</accession>
<dbReference type="Gene3D" id="3.30.420.40">
    <property type="match status" value="2"/>
</dbReference>
<proteinExistence type="predicted"/>